<accession>A0A238IYG8</accession>
<dbReference type="EMBL" id="FXXQ01000003">
    <property type="protein sequence ID" value="SMX23083.1"/>
    <property type="molecule type" value="Genomic_DNA"/>
</dbReference>
<reference evidence="2 3" key="1">
    <citation type="submission" date="2017-05" db="EMBL/GenBank/DDBJ databases">
        <authorList>
            <person name="Song R."/>
            <person name="Chenine A.L."/>
            <person name="Ruprecht R.M."/>
        </authorList>
    </citation>
    <scope>NUCLEOTIDE SEQUENCE [LARGE SCALE GENOMIC DNA]</scope>
    <source>
        <strain evidence="2 3">CECT 8489</strain>
    </source>
</reference>
<dbReference type="RefSeq" id="WP_093973086.1">
    <property type="nucleotide sequence ID" value="NZ_FXXQ01000003.1"/>
</dbReference>
<sequence>MTAADDLEDLLAMERQKILKGQIEELEALGARKLALLSAVRDDANTSTEQLEGIMATAKRNALLLAASGRGLKAAIRQITDAKTQEQQAFYGPNGQRKPMLPRRDRLEQKL</sequence>
<dbReference type="Proteomes" id="UP000201838">
    <property type="component" value="Unassembled WGS sequence"/>
</dbReference>
<keyword evidence="3" id="KW-1185">Reference proteome</keyword>
<evidence type="ECO:0000256" key="1">
    <source>
        <dbReference type="SAM" id="MobiDB-lite"/>
    </source>
</evidence>
<evidence type="ECO:0000313" key="2">
    <source>
        <dbReference type="EMBL" id="SMX23083.1"/>
    </source>
</evidence>
<evidence type="ECO:0008006" key="4">
    <source>
        <dbReference type="Google" id="ProtNLM"/>
    </source>
</evidence>
<feature type="region of interest" description="Disordered" evidence="1">
    <location>
        <begin position="85"/>
        <end position="111"/>
    </location>
</feature>
<name>A0A238IYG8_9RHOB</name>
<dbReference type="AlphaFoldDB" id="A0A238IYG8"/>
<organism evidence="2 3">
    <name type="scientific">Boseongicola aestuarii</name>
    <dbReference type="NCBI Taxonomy" id="1470561"/>
    <lineage>
        <taxon>Bacteria</taxon>
        <taxon>Pseudomonadati</taxon>
        <taxon>Pseudomonadota</taxon>
        <taxon>Alphaproteobacteria</taxon>
        <taxon>Rhodobacterales</taxon>
        <taxon>Paracoccaceae</taxon>
        <taxon>Boseongicola</taxon>
    </lineage>
</organism>
<protein>
    <recommendedName>
        <fullName evidence="4">FlgN protein</fullName>
    </recommendedName>
</protein>
<feature type="compositionally biased region" description="Basic and acidic residues" evidence="1">
    <location>
        <begin position="102"/>
        <end position="111"/>
    </location>
</feature>
<evidence type="ECO:0000313" key="3">
    <source>
        <dbReference type="Proteomes" id="UP000201838"/>
    </source>
</evidence>
<gene>
    <name evidence="2" type="ORF">BOA8489_01185</name>
</gene>
<proteinExistence type="predicted"/>